<dbReference type="GO" id="GO:0003735">
    <property type="term" value="F:structural constituent of ribosome"/>
    <property type="evidence" value="ECO:0007669"/>
    <property type="project" value="InterPro"/>
</dbReference>
<dbReference type="GO" id="GO:0009536">
    <property type="term" value="C:plastid"/>
    <property type="evidence" value="ECO:0007669"/>
    <property type="project" value="UniProtKB-SubCell"/>
</dbReference>
<evidence type="ECO:0000256" key="8">
    <source>
        <dbReference type="ARBA" id="ARBA00035495"/>
    </source>
</evidence>
<dbReference type="GO" id="GO:0006412">
    <property type="term" value="P:translation"/>
    <property type="evidence" value="ECO:0007669"/>
    <property type="project" value="InterPro"/>
</dbReference>
<dbReference type="EMBL" id="JBBWWQ010000016">
    <property type="protein sequence ID" value="KAK8926147.1"/>
    <property type="molecule type" value="Genomic_DNA"/>
</dbReference>
<evidence type="ECO:0000256" key="5">
    <source>
        <dbReference type="ARBA" id="ARBA00022980"/>
    </source>
</evidence>
<evidence type="ECO:0000256" key="9">
    <source>
        <dbReference type="RuleBase" id="RU003485"/>
    </source>
</evidence>
<name>A0AAP0FYY4_9ASPA</name>
<dbReference type="Pfam" id="PF00203">
    <property type="entry name" value="Ribosomal_S19"/>
    <property type="match status" value="1"/>
</dbReference>
<evidence type="ECO:0000256" key="4">
    <source>
        <dbReference type="ARBA" id="ARBA00022884"/>
    </source>
</evidence>
<dbReference type="Proteomes" id="UP001418222">
    <property type="component" value="Unassembled WGS sequence"/>
</dbReference>
<dbReference type="InterPro" id="IPR020934">
    <property type="entry name" value="Ribosomal_uS19_CS"/>
</dbReference>
<evidence type="ECO:0000256" key="7">
    <source>
        <dbReference type="ARBA" id="ARBA00035253"/>
    </source>
</evidence>
<reference evidence="11 12" key="1">
    <citation type="journal article" date="2022" name="Nat. Plants">
        <title>Genomes of leafy and leafless Platanthera orchids illuminate the evolution of mycoheterotrophy.</title>
        <authorList>
            <person name="Li M.H."/>
            <person name="Liu K.W."/>
            <person name="Li Z."/>
            <person name="Lu H.C."/>
            <person name="Ye Q.L."/>
            <person name="Zhang D."/>
            <person name="Wang J.Y."/>
            <person name="Li Y.F."/>
            <person name="Zhong Z.M."/>
            <person name="Liu X."/>
            <person name="Yu X."/>
            <person name="Liu D.K."/>
            <person name="Tu X.D."/>
            <person name="Liu B."/>
            <person name="Hao Y."/>
            <person name="Liao X.Y."/>
            <person name="Jiang Y.T."/>
            <person name="Sun W.H."/>
            <person name="Chen J."/>
            <person name="Chen Y.Q."/>
            <person name="Ai Y."/>
            <person name="Zhai J.W."/>
            <person name="Wu S.S."/>
            <person name="Zhou Z."/>
            <person name="Hsiao Y.Y."/>
            <person name="Wu W.L."/>
            <person name="Chen Y.Y."/>
            <person name="Lin Y.F."/>
            <person name="Hsu J.L."/>
            <person name="Li C.Y."/>
            <person name="Wang Z.W."/>
            <person name="Zhao X."/>
            <person name="Zhong W.Y."/>
            <person name="Ma X.K."/>
            <person name="Ma L."/>
            <person name="Huang J."/>
            <person name="Chen G.Z."/>
            <person name="Huang M.Z."/>
            <person name="Huang L."/>
            <person name="Peng D.H."/>
            <person name="Luo Y.B."/>
            <person name="Zou S.Q."/>
            <person name="Chen S.P."/>
            <person name="Lan S."/>
            <person name="Tsai W.C."/>
            <person name="Van de Peer Y."/>
            <person name="Liu Z.J."/>
        </authorList>
    </citation>
    <scope>NUCLEOTIDE SEQUENCE [LARGE SCALE GENOMIC DNA]</scope>
    <source>
        <strain evidence="11">Lor287</strain>
    </source>
</reference>
<evidence type="ECO:0000256" key="1">
    <source>
        <dbReference type="ARBA" id="ARBA00004474"/>
    </source>
</evidence>
<feature type="region of interest" description="Disordered" evidence="10">
    <location>
        <begin position="1"/>
        <end position="31"/>
    </location>
</feature>
<keyword evidence="4" id="KW-0694">RNA-binding</keyword>
<proteinExistence type="inferred from homology"/>
<protein>
    <recommendedName>
        <fullName evidence="7">Small ribosomal subunit protein uS19c</fullName>
    </recommendedName>
    <alternativeName>
        <fullName evidence="8">30S ribosomal protein S19, chloroplastic</fullName>
    </alternativeName>
</protein>
<dbReference type="FunFam" id="3.30.860.10:FF:000001">
    <property type="entry name" value="30S ribosomal protein S19"/>
    <property type="match status" value="1"/>
</dbReference>
<keyword evidence="6 9" id="KW-0687">Ribonucleoprotein</keyword>
<dbReference type="PROSITE" id="PS00323">
    <property type="entry name" value="RIBOSOMAL_S19"/>
    <property type="match status" value="1"/>
</dbReference>
<evidence type="ECO:0000256" key="6">
    <source>
        <dbReference type="ARBA" id="ARBA00023274"/>
    </source>
</evidence>
<dbReference type="InterPro" id="IPR023575">
    <property type="entry name" value="Ribosomal_uS19_SF"/>
</dbReference>
<dbReference type="Gene3D" id="3.30.860.10">
    <property type="entry name" value="30s Ribosomal Protein S19, Chain A"/>
    <property type="match status" value="1"/>
</dbReference>
<dbReference type="NCBIfam" id="TIGR01050">
    <property type="entry name" value="rpsS_bact"/>
    <property type="match status" value="1"/>
</dbReference>
<dbReference type="HAMAP" id="MF_00531">
    <property type="entry name" value="Ribosomal_uS19"/>
    <property type="match status" value="1"/>
</dbReference>
<evidence type="ECO:0000313" key="12">
    <source>
        <dbReference type="Proteomes" id="UP001418222"/>
    </source>
</evidence>
<accession>A0AAP0FYY4</accession>
<comment type="caution">
    <text evidence="11">The sequence shown here is derived from an EMBL/GenBank/DDBJ whole genome shotgun (WGS) entry which is preliminary data.</text>
</comment>
<evidence type="ECO:0000256" key="2">
    <source>
        <dbReference type="ARBA" id="ARBA00007345"/>
    </source>
</evidence>
<keyword evidence="12" id="KW-1185">Reference proteome</keyword>
<sequence>MGAVKGEPQLVEKNHNPWGYPALGRRSRKRNKFTKKNPFVANYLSGKIEKLNMREEKEIIVTWSRASTIIPTMIGHTIAINNGKEHLPIYITDRMVGHKLGEFAPTLTFVRHARNDNKSRR</sequence>
<evidence type="ECO:0000256" key="10">
    <source>
        <dbReference type="SAM" id="MobiDB-lite"/>
    </source>
</evidence>
<evidence type="ECO:0000256" key="3">
    <source>
        <dbReference type="ARBA" id="ARBA00022730"/>
    </source>
</evidence>
<dbReference type="AlphaFoldDB" id="A0AAP0FYY4"/>
<keyword evidence="3" id="KW-0699">rRNA-binding</keyword>
<comment type="subcellular location">
    <subcellularLocation>
        <location evidence="1">Plastid</location>
    </subcellularLocation>
</comment>
<dbReference type="SUPFAM" id="SSF54570">
    <property type="entry name" value="Ribosomal protein S19"/>
    <property type="match status" value="1"/>
</dbReference>
<dbReference type="PRINTS" id="PR00975">
    <property type="entry name" value="RIBOSOMALS19"/>
</dbReference>
<evidence type="ECO:0000313" key="11">
    <source>
        <dbReference type="EMBL" id="KAK8926147.1"/>
    </source>
</evidence>
<comment type="similarity">
    <text evidence="2 9">Belongs to the universal ribosomal protein uS19 family.</text>
</comment>
<keyword evidence="5 9" id="KW-0689">Ribosomal protein</keyword>
<dbReference type="GO" id="GO:0005763">
    <property type="term" value="C:mitochondrial small ribosomal subunit"/>
    <property type="evidence" value="ECO:0007669"/>
    <property type="project" value="TreeGrafter"/>
</dbReference>
<dbReference type="GO" id="GO:0000028">
    <property type="term" value="P:ribosomal small subunit assembly"/>
    <property type="evidence" value="ECO:0007669"/>
    <property type="project" value="TreeGrafter"/>
</dbReference>
<dbReference type="PANTHER" id="PTHR11880">
    <property type="entry name" value="RIBOSOMAL PROTEIN S19P FAMILY MEMBER"/>
    <property type="match status" value="1"/>
</dbReference>
<dbReference type="InterPro" id="IPR005732">
    <property type="entry name" value="Ribosomal_uS19_bac-type"/>
</dbReference>
<gene>
    <name evidence="11" type="ORF">KSP39_PZI018872</name>
</gene>
<dbReference type="GO" id="GO:0019843">
    <property type="term" value="F:rRNA binding"/>
    <property type="evidence" value="ECO:0007669"/>
    <property type="project" value="UniProtKB-KW"/>
</dbReference>
<organism evidence="11 12">
    <name type="scientific">Platanthera zijinensis</name>
    <dbReference type="NCBI Taxonomy" id="2320716"/>
    <lineage>
        <taxon>Eukaryota</taxon>
        <taxon>Viridiplantae</taxon>
        <taxon>Streptophyta</taxon>
        <taxon>Embryophyta</taxon>
        <taxon>Tracheophyta</taxon>
        <taxon>Spermatophyta</taxon>
        <taxon>Magnoliopsida</taxon>
        <taxon>Liliopsida</taxon>
        <taxon>Asparagales</taxon>
        <taxon>Orchidaceae</taxon>
        <taxon>Orchidoideae</taxon>
        <taxon>Orchideae</taxon>
        <taxon>Orchidinae</taxon>
        <taxon>Platanthera</taxon>
    </lineage>
</organism>
<dbReference type="InterPro" id="IPR002222">
    <property type="entry name" value="Ribosomal_uS19"/>
</dbReference>
<dbReference type="PANTHER" id="PTHR11880:SF8">
    <property type="entry name" value="SMALL RIBOSOMAL SUBUNIT PROTEIN US19M"/>
    <property type="match status" value="1"/>
</dbReference>